<proteinExistence type="predicted"/>
<name>A0ACC1HA25_9FUNG</name>
<feature type="non-terminal residue" evidence="1">
    <location>
        <position position="118"/>
    </location>
</feature>
<protein>
    <submittedName>
        <fullName evidence="1">Uncharacterized protein</fullName>
    </submittedName>
</protein>
<sequence>MTLESLNGIVKHRQLLPTSPLPATQHEPAVAASWNFHRASLPVLPQPRPPTSSSSSEASTVVSPAPATSPKLVPSLALLSSSSSTTSSSPPSPSPLARLKKSVNRMSLHIQPNLTTRP</sequence>
<reference evidence="1" key="1">
    <citation type="submission" date="2022-06" db="EMBL/GenBank/DDBJ databases">
        <title>Phylogenomic reconstructions and comparative analyses of Kickxellomycotina fungi.</title>
        <authorList>
            <person name="Reynolds N.K."/>
            <person name="Stajich J.E."/>
            <person name="Barry K."/>
            <person name="Grigoriev I.V."/>
            <person name="Crous P."/>
            <person name="Smith M.E."/>
        </authorList>
    </citation>
    <scope>NUCLEOTIDE SEQUENCE</scope>
    <source>
        <strain evidence="1">RSA 2271</strain>
    </source>
</reference>
<comment type="caution">
    <text evidence="1">The sequence shown here is derived from an EMBL/GenBank/DDBJ whole genome shotgun (WGS) entry which is preliminary data.</text>
</comment>
<gene>
    <name evidence="1" type="ORF">EV182_007912</name>
</gene>
<keyword evidence="2" id="KW-1185">Reference proteome</keyword>
<evidence type="ECO:0000313" key="1">
    <source>
        <dbReference type="EMBL" id="KAJ1670935.1"/>
    </source>
</evidence>
<evidence type="ECO:0000313" key="2">
    <source>
        <dbReference type="Proteomes" id="UP001145114"/>
    </source>
</evidence>
<dbReference type="EMBL" id="JAMZIH010008997">
    <property type="protein sequence ID" value="KAJ1670935.1"/>
    <property type="molecule type" value="Genomic_DNA"/>
</dbReference>
<dbReference type="Proteomes" id="UP001145114">
    <property type="component" value="Unassembled WGS sequence"/>
</dbReference>
<organism evidence="1 2">
    <name type="scientific">Spiromyces aspiralis</name>
    <dbReference type="NCBI Taxonomy" id="68401"/>
    <lineage>
        <taxon>Eukaryota</taxon>
        <taxon>Fungi</taxon>
        <taxon>Fungi incertae sedis</taxon>
        <taxon>Zoopagomycota</taxon>
        <taxon>Kickxellomycotina</taxon>
        <taxon>Kickxellomycetes</taxon>
        <taxon>Kickxellales</taxon>
        <taxon>Kickxellaceae</taxon>
        <taxon>Spiromyces</taxon>
    </lineage>
</organism>
<accession>A0ACC1HA25</accession>